<evidence type="ECO:0000259" key="3">
    <source>
        <dbReference type="PROSITE" id="PS50157"/>
    </source>
</evidence>
<dbReference type="PROSITE" id="PS00028">
    <property type="entry name" value="ZINC_FINGER_C2H2_1"/>
    <property type="match status" value="1"/>
</dbReference>
<feature type="domain" description="C2H2-type" evidence="3">
    <location>
        <begin position="90"/>
        <end position="118"/>
    </location>
</feature>
<dbReference type="SUPFAM" id="SSF57667">
    <property type="entry name" value="beta-beta-alpha zinc fingers"/>
    <property type="match status" value="1"/>
</dbReference>
<accession>A0A6J8DSL5</accession>
<evidence type="ECO:0000313" key="4">
    <source>
        <dbReference type="EMBL" id="CAC5411618.1"/>
    </source>
</evidence>
<keyword evidence="1" id="KW-0863">Zinc-finger</keyword>
<dbReference type="EMBL" id="CACVKT020007879">
    <property type="protein sequence ID" value="CAC5411618.1"/>
    <property type="molecule type" value="Genomic_DNA"/>
</dbReference>
<keyword evidence="5" id="KW-1185">Reference proteome</keyword>
<dbReference type="Gene3D" id="3.30.160.60">
    <property type="entry name" value="Classic Zinc Finger"/>
    <property type="match status" value="1"/>
</dbReference>
<keyword evidence="1" id="KW-0479">Metal-binding</keyword>
<sequence>MNGNSRNQNDCDVENVFGLKKKTYWKMYEVKRFQYRGKRKFTPLLYQSLDGGMVISNDVFGLTIFLHVRYLFSRSGWSRHVRFFHTKHELGCGQCTKTFSSKDYLRRHERTVHQAGPPINVPSPTPVDTTAPALSPTPGAVQVDVIGFEDMMVIDNKLDLLEIEPIRV</sequence>
<gene>
    <name evidence="4" type="ORF">MCOR_44680</name>
</gene>
<dbReference type="Proteomes" id="UP000507470">
    <property type="component" value="Unassembled WGS sequence"/>
</dbReference>
<dbReference type="InterPro" id="IPR036236">
    <property type="entry name" value="Znf_C2H2_sf"/>
</dbReference>
<name>A0A6J8DSL5_MYTCO</name>
<dbReference type="PROSITE" id="PS50157">
    <property type="entry name" value="ZINC_FINGER_C2H2_2"/>
    <property type="match status" value="1"/>
</dbReference>
<proteinExistence type="predicted"/>
<dbReference type="InterPro" id="IPR013087">
    <property type="entry name" value="Znf_C2H2_type"/>
</dbReference>
<protein>
    <recommendedName>
        <fullName evidence="3">C2H2-type domain-containing protein</fullName>
    </recommendedName>
</protein>
<organism evidence="4 5">
    <name type="scientific">Mytilus coruscus</name>
    <name type="common">Sea mussel</name>
    <dbReference type="NCBI Taxonomy" id="42192"/>
    <lineage>
        <taxon>Eukaryota</taxon>
        <taxon>Metazoa</taxon>
        <taxon>Spiralia</taxon>
        <taxon>Lophotrochozoa</taxon>
        <taxon>Mollusca</taxon>
        <taxon>Bivalvia</taxon>
        <taxon>Autobranchia</taxon>
        <taxon>Pteriomorphia</taxon>
        <taxon>Mytilida</taxon>
        <taxon>Mytiloidea</taxon>
        <taxon>Mytilidae</taxon>
        <taxon>Mytilinae</taxon>
        <taxon>Mytilus</taxon>
    </lineage>
</organism>
<dbReference type="AlphaFoldDB" id="A0A6J8DSL5"/>
<evidence type="ECO:0000313" key="5">
    <source>
        <dbReference type="Proteomes" id="UP000507470"/>
    </source>
</evidence>
<evidence type="ECO:0000256" key="2">
    <source>
        <dbReference type="SAM" id="MobiDB-lite"/>
    </source>
</evidence>
<reference evidence="4 5" key="1">
    <citation type="submission" date="2020-06" db="EMBL/GenBank/DDBJ databases">
        <authorList>
            <person name="Li R."/>
            <person name="Bekaert M."/>
        </authorList>
    </citation>
    <scope>NUCLEOTIDE SEQUENCE [LARGE SCALE GENOMIC DNA]</scope>
    <source>
        <strain evidence="5">wild</strain>
    </source>
</reference>
<evidence type="ECO:0000256" key="1">
    <source>
        <dbReference type="PROSITE-ProRule" id="PRU00042"/>
    </source>
</evidence>
<dbReference type="GO" id="GO:0008270">
    <property type="term" value="F:zinc ion binding"/>
    <property type="evidence" value="ECO:0007669"/>
    <property type="project" value="UniProtKB-KW"/>
</dbReference>
<feature type="region of interest" description="Disordered" evidence="2">
    <location>
        <begin position="114"/>
        <end position="134"/>
    </location>
</feature>
<keyword evidence="1" id="KW-0862">Zinc</keyword>